<accession>A0AC35TQT1</accession>
<organism evidence="1 2">
    <name type="scientific">Rhabditophanes sp. KR3021</name>
    <dbReference type="NCBI Taxonomy" id="114890"/>
    <lineage>
        <taxon>Eukaryota</taxon>
        <taxon>Metazoa</taxon>
        <taxon>Ecdysozoa</taxon>
        <taxon>Nematoda</taxon>
        <taxon>Chromadorea</taxon>
        <taxon>Rhabditida</taxon>
        <taxon>Tylenchina</taxon>
        <taxon>Panagrolaimomorpha</taxon>
        <taxon>Strongyloidoidea</taxon>
        <taxon>Alloionematidae</taxon>
        <taxon>Rhabditophanes</taxon>
    </lineage>
</organism>
<sequence>MEEKKEISKDITIVEEKESPKAITIVEPDGSNNYKLNLSELEKILLDERYVDKKVSVISIAGSFRKGKSFILNYLLKYLNSHKDGYVNRNWMDIDGKLEGFSWRGGIKRDTIGILIWNELFIVKDQNGEEIVIILMDTQGMFDTMSTNKENSIIFALSTMVSSLQIFNISQNIQEDYLQHLQLFTEFGKLVLEDSEAKPFQTLNFLVRDWSCVSDYEFGFDGGRLYLDEVLDINQKQHSSLTSLREQIENNFEDLKCFLMPYPGSDVATGKYTGKLNQMESDFKINLQTFVEHTFNKNNLIAKKVNDCDLTCRDLLQYFQSYANLFKDNSLPEPQSMFCAIAEATNYAALNEAKCLYIKEMEQICGEGKPYIKSIELETEQQKNKITAIEFFNDKKKMGGLDYSNKFLIILVNNLEEKWKYFAKNNDLKNSKSSKYDLIKSGAIGFMAGVAGVAIAATGVVGLGGPFAVFRTVATSRVITVAFSTGAMAIGNAALAGFNSWRQQK</sequence>
<name>A0AC35TQT1_9BILA</name>
<evidence type="ECO:0000313" key="2">
    <source>
        <dbReference type="WBParaSite" id="RSKR_0000301500.1"/>
    </source>
</evidence>
<reference evidence="2" key="1">
    <citation type="submission" date="2016-11" db="UniProtKB">
        <authorList>
            <consortium name="WormBaseParasite"/>
        </authorList>
    </citation>
    <scope>IDENTIFICATION</scope>
    <source>
        <strain evidence="2">KR3021</strain>
    </source>
</reference>
<dbReference type="Proteomes" id="UP000095286">
    <property type="component" value="Unplaced"/>
</dbReference>
<evidence type="ECO:0000313" key="1">
    <source>
        <dbReference type="Proteomes" id="UP000095286"/>
    </source>
</evidence>
<proteinExistence type="predicted"/>
<protein>
    <submittedName>
        <fullName evidence="2">GB1/RHD3-type G domain-containing protein</fullName>
    </submittedName>
</protein>
<dbReference type="WBParaSite" id="RSKR_0000301500.1">
    <property type="protein sequence ID" value="RSKR_0000301500.1"/>
    <property type="gene ID" value="RSKR_0000301500"/>
</dbReference>